<comment type="similarity">
    <text evidence="1 5">Belongs to the FliD family.</text>
</comment>
<dbReference type="Pfam" id="PF07195">
    <property type="entry name" value="FliD_C"/>
    <property type="match status" value="1"/>
</dbReference>
<keyword evidence="8" id="KW-0969">Cilium</keyword>
<sequence>MASPILPGTGLGSGLDIGSIVTALVNSDKSAKQTQITTQSSLNTSKISGVGSLKSALAAYQAAMDKLNSSTSPAFGGFAATSSTPANLTVTSDNTAVNGTYSINVKNLATGSKVASASFAGGATSAIPSGTLNISQNGTAYNVTIPSGATLQSTRDAINTTLTAQGITANIVTDSNGSRLVIGSTTTGKGSDLTVSGIAGLAIDGTKMMGTIPDPSSTTGGTMPDPASAGTIGAFATDASLTIDGLAVTSKTNTVNQAVGGLSMTLVAPGTSTVTVATNTTGLQTSIQSFVDAYNTLVKTVTSLTQASADANGKLTVSAALTGDSMPRSLIADIRNQLVTPGPGGQLAVLSQLGITTDQKLGTLNFDSVKFNAAMTTKGLSSQVQTLFTGTNSTNGLLARMSAAIKPYSQTGGILDQRTTSLNKQKNDLSNQQVALDLRVTTLTATLTAKYNAMDLLVGQMKATSTSITSFFTSLNAQKSG</sequence>
<evidence type="ECO:0000256" key="2">
    <source>
        <dbReference type="ARBA" id="ARBA00011255"/>
    </source>
</evidence>
<comment type="subunit">
    <text evidence="2 5">Homopentamer.</text>
</comment>
<dbReference type="EMBL" id="MOBJ01000001">
    <property type="protein sequence ID" value="RON11415.1"/>
    <property type="molecule type" value="Genomic_DNA"/>
</dbReference>
<keyword evidence="8" id="KW-0966">Cell projection</keyword>
<evidence type="ECO:0000313" key="8">
    <source>
        <dbReference type="EMBL" id="RON11415.1"/>
    </source>
</evidence>
<comment type="function">
    <text evidence="5">Required for morphogenesis and for the elongation of the flagellar filament by facilitating polymerization of the flagellin monomers at the tip of growing filament. Forms a capping structure, which prevents flagellin subunits (transported through the central channel of the flagellum) from leaking out without polymerization at the distal end.</text>
</comment>
<keyword evidence="8" id="KW-0282">Flagellum</keyword>
<evidence type="ECO:0000259" key="6">
    <source>
        <dbReference type="Pfam" id="PF02465"/>
    </source>
</evidence>
<keyword evidence="3" id="KW-0175">Coiled coil</keyword>
<keyword evidence="5" id="KW-0964">Secreted</keyword>
<organism evidence="8 9">
    <name type="scientific">Pseudomonas brassicacearum</name>
    <dbReference type="NCBI Taxonomy" id="930166"/>
    <lineage>
        <taxon>Bacteria</taxon>
        <taxon>Pseudomonadati</taxon>
        <taxon>Pseudomonadota</taxon>
        <taxon>Gammaproteobacteria</taxon>
        <taxon>Pseudomonadales</taxon>
        <taxon>Pseudomonadaceae</taxon>
        <taxon>Pseudomonas</taxon>
    </lineage>
</organism>
<dbReference type="InterPro" id="IPR010809">
    <property type="entry name" value="FliD_C"/>
</dbReference>
<dbReference type="Pfam" id="PF02465">
    <property type="entry name" value="FliD_N"/>
    <property type="match status" value="1"/>
</dbReference>
<accession>A0A423HDU9</accession>
<comment type="caution">
    <text evidence="8">The sequence shown here is derived from an EMBL/GenBank/DDBJ whole genome shotgun (WGS) entry which is preliminary data.</text>
</comment>
<name>A0A423HDU9_9PSED</name>
<dbReference type="InterPro" id="IPR040026">
    <property type="entry name" value="FliD"/>
</dbReference>
<reference evidence="8 9" key="1">
    <citation type="submission" date="2016-10" db="EMBL/GenBank/DDBJ databases">
        <title>Comparative genome analysis of multiple Pseudomonas spp. focuses on biocontrol and plant growth promoting traits.</title>
        <authorList>
            <person name="Tao X.-Y."/>
            <person name="Taylor C.G."/>
        </authorList>
    </citation>
    <scope>NUCLEOTIDE SEQUENCE [LARGE SCALE GENOMIC DNA]</scope>
    <source>
        <strain evidence="8 9">48H11</strain>
    </source>
</reference>
<dbReference type="OrthoDB" id="9810816at2"/>
<evidence type="ECO:0000256" key="4">
    <source>
        <dbReference type="ARBA" id="ARBA00023143"/>
    </source>
</evidence>
<evidence type="ECO:0000259" key="7">
    <source>
        <dbReference type="Pfam" id="PF07195"/>
    </source>
</evidence>
<keyword evidence="4 5" id="KW-0975">Bacterial flagellum</keyword>
<dbReference type="PANTHER" id="PTHR30288">
    <property type="entry name" value="FLAGELLAR CAP/ASSEMBLY PROTEIN FLID"/>
    <property type="match status" value="1"/>
</dbReference>
<evidence type="ECO:0000256" key="1">
    <source>
        <dbReference type="ARBA" id="ARBA00009764"/>
    </source>
</evidence>
<dbReference type="RefSeq" id="WP_123423336.1">
    <property type="nucleotide sequence ID" value="NZ_MOBJ01000001.1"/>
</dbReference>
<proteinExistence type="inferred from homology"/>
<evidence type="ECO:0000256" key="5">
    <source>
        <dbReference type="RuleBase" id="RU362066"/>
    </source>
</evidence>
<dbReference type="Proteomes" id="UP000286071">
    <property type="component" value="Unassembled WGS sequence"/>
</dbReference>
<dbReference type="GO" id="GO:0071973">
    <property type="term" value="P:bacterial-type flagellum-dependent cell motility"/>
    <property type="evidence" value="ECO:0007669"/>
    <property type="project" value="TreeGrafter"/>
</dbReference>
<feature type="domain" description="Flagellar hook-associated protein 2 N-terminal" evidence="6">
    <location>
        <begin position="13"/>
        <end position="111"/>
    </location>
</feature>
<evidence type="ECO:0000256" key="3">
    <source>
        <dbReference type="ARBA" id="ARBA00023054"/>
    </source>
</evidence>
<dbReference type="AlphaFoldDB" id="A0A423HDU9"/>
<gene>
    <name evidence="8" type="ORF">BK659_01010</name>
</gene>
<dbReference type="GO" id="GO:0007155">
    <property type="term" value="P:cell adhesion"/>
    <property type="evidence" value="ECO:0007669"/>
    <property type="project" value="InterPro"/>
</dbReference>
<comment type="subcellular location">
    <subcellularLocation>
        <location evidence="5">Secreted</location>
    </subcellularLocation>
    <subcellularLocation>
        <location evidence="5">Bacterial flagellum</location>
    </subcellularLocation>
</comment>
<dbReference type="PANTHER" id="PTHR30288:SF0">
    <property type="entry name" value="FLAGELLAR HOOK-ASSOCIATED PROTEIN 2"/>
    <property type="match status" value="1"/>
</dbReference>
<evidence type="ECO:0000313" key="9">
    <source>
        <dbReference type="Proteomes" id="UP000286071"/>
    </source>
</evidence>
<dbReference type="GO" id="GO:0009421">
    <property type="term" value="C:bacterial-type flagellum filament cap"/>
    <property type="evidence" value="ECO:0007669"/>
    <property type="project" value="InterPro"/>
</dbReference>
<dbReference type="GO" id="GO:0009424">
    <property type="term" value="C:bacterial-type flagellum hook"/>
    <property type="evidence" value="ECO:0007669"/>
    <property type="project" value="UniProtKB-UniRule"/>
</dbReference>
<protein>
    <recommendedName>
        <fullName evidence="5">Flagellar hook-associated protein 2</fullName>
        <shortName evidence="5">HAP2</shortName>
    </recommendedName>
    <alternativeName>
        <fullName evidence="5">Flagellar cap protein</fullName>
    </alternativeName>
</protein>
<dbReference type="GO" id="GO:0005576">
    <property type="term" value="C:extracellular region"/>
    <property type="evidence" value="ECO:0007669"/>
    <property type="project" value="UniProtKB-SubCell"/>
</dbReference>
<feature type="domain" description="Flagellar hook-associated protein 2 C-terminal" evidence="7">
    <location>
        <begin position="236"/>
        <end position="463"/>
    </location>
</feature>
<dbReference type="InterPro" id="IPR003481">
    <property type="entry name" value="FliD_N"/>
</dbReference>